<accession>A0A9P0JLJ5</accession>
<dbReference type="OrthoDB" id="6760904at2759"/>
<gene>
    <name evidence="3" type="ORF">ACAOBT_LOCUS985</name>
</gene>
<sequence length="73" mass="8710">MSIVRNKKITRREYCRWTSEDMGHAINTSKQNQCGFNECCRRYNIPKSTFRRHLRSLNKKANENVVFGSTHNF</sequence>
<dbReference type="InterPro" id="IPR007889">
    <property type="entry name" value="HTH_Psq"/>
</dbReference>
<reference evidence="3" key="1">
    <citation type="submission" date="2022-03" db="EMBL/GenBank/DDBJ databases">
        <authorList>
            <person name="Sayadi A."/>
        </authorList>
    </citation>
    <scope>NUCLEOTIDE SEQUENCE</scope>
</reference>
<dbReference type="Pfam" id="PF05225">
    <property type="entry name" value="HTH_psq"/>
    <property type="match status" value="1"/>
</dbReference>
<dbReference type="AlphaFoldDB" id="A0A9P0JLJ5"/>
<dbReference type="GO" id="GO:0003677">
    <property type="term" value="F:DNA binding"/>
    <property type="evidence" value="ECO:0007669"/>
    <property type="project" value="InterPro"/>
</dbReference>
<evidence type="ECO:0000313" key="4">
    <source>
        <dbReference type="Proteomes" id="UP001152888"/>
    </source>
</evidence>
<protein>
    <recommendedName>
        <fullName evidence="2">HTH psq-type domain-containing protein</fullName>
    </recommendedName>
</protein>
<dbReference type="SUPFAM" id="SSF46689">
    <property type="entry name" value="Homeodomain-like"/>
    <property type="match status" value="1"/>
</dbReference>
<dbReference type="EMBL" id="CAKOFQ010006660">
    <property type="protein sequence ID" value="CAH1955247.1"/>
    <property type="molecule type" value="Genomic_DNA"/>
</dbReference>
<dbReference type="GO" id="GO:0005634">
    <property type="term" value="C:nucleus"/>
    <property type="evidence" value="ECO:0007669"/>
    <property type="project" value="UniProtKB-SubCell"/>
</dbReference>
<proteinExistence type="predicted"/>
<comment type="subcellular location">
    <subcellularLocation>
        <location evidence="1">Nucleus</location>
    </subcellularLocation>
</comment>
<dbReference type="InterPro" id="IPR009057">
    <property type="entry name" value="Homeodomain-like_sf"/>
</dbReference>
<evidence type="ECO:0000256" key="1">
    <source>
        <dbReference type="ARBA" id="ARBA00004123"/>
    </source>
</evidence>
<keyword evidence="4" id="KW-1185">Reference proteome</keyword>
<organism evidence="3 4">
    <name type="scientific">Acanthoscelides obtectus</name>
    <name type="common">Bean weevil</name>
    <name type="synonym">Bruchus obtectus</name>
    <dbReference type="NCBI Taxonomy" id="200917"/>
    <lineage>
        <taxon>Eukaryota</taxon>
        <taxon>Metazoa</taxon>
        <taxon>Ecdysozoa</taxon>
        <taxon>Arthropoda</taxon>
        <taxon>Hexapoda</taxon>
        <taxon>Insecta</taxon>
        <taxon>Pterygota</taxon>
        <taxon>Neoptera</taxon>
        <taxon>Endopterygota</taxon>
        <taxon>Coleoptera</taxon>
        <taxon>Polyphaga</taxon>
        <taxon>Cucujiformia</taxon>
        <taxon>Chrysomeloidea</taxon>
        <taxon>Chrysomelidae</taxon>
        <taxon>Bruchinae</taxon>
        <taxon>Bruchini</taxon>
        <taxon>Acanthoscelides</taxon>
    </lineage>
</organism>
<dbReference type="Proteomes" id="UP001152888">
    <property type="component" value="Unassembled WGS sequence"/>
</dbReference>
<evidence type="ECO:0000259" key="2">
    <source>
        <dbReference type="Pfam" id="PF05225"/>
    </source>
</evidence>
<comment type="caution">
    <text evidence="3">The sequence shown here is derived from an EMBL/GenBank/DDBJ whole genome shotgun (WGS) entry which is preliminary data.</text>
</comment>
<dbReference type="Gene3D" id="1.10.10.60">
    <property type="entry name" value="Homeodomain-like"/>
    <property type="match status" value="1"/>
</dbReference>
<feature type="domain" description="HTH psq-type" evidence="2">
    <location>
        <begin position="31"/>
        <end position="55"/>
    </location>
</feature>
<evidence type="ECO:0000313" key="3">
    <source>
        <dbReference type="EMBL" id="CAH1955247.1"/>
    </source>
</evidence>
<name>A0A9P0JLJ5_ACAOB</name>